<dbReference type="EMBL" id="JBGFUD010002120">
    <property type="protein sequence ID" value="MFH4977183.1"/>
    <property type="molecule type" value="Genomic_DNA"/>
</dbReference>
<organism evidence="1 2">
    <name type="scientific">Gnathostoma spinigerum</name>
    <dbReference type="NCBI Taxonomy" id="75299"/>
    <lineage>
        <taxon>Eukaryota</taxon>
        <taxon>Metazoa</taxon>
        <taxon>Ecdysozoa</taxon>
        <taxon>Nematoda</taxon>
        <taxon>Chromadorea</taxon>
        <taxon>Rhabditida</taxon>
        <taxon>Spirurina</taxon>
        <taxon>Gnathostomatomorpha</taxon>
        <taxon>Gnathostomatoidea</taxon>
        <taxon>Gnathostomatidae</taxon>
        <taxon>Gnathostoma</taxon>
    </lineage>
</organism>
<reference evidence="1 2" key="1">
    <citation type="submission" date="2024-08" db="EMBL/GenBank/DDBJ databases">
        <title>Gnathostoma spinigerum genome.</title>
        <authorList>
            <person name="Gonzalez-Bertolin B."/>
            <person name="Monzon S."/>
            <person name="Zaballos A."/>
            <person name="Jimenez P."/>
            <person name="Dekumyoy P."/>
            <person name="Varona S."/>
            <person name="Cuesta I."/>
            <person name="Sumanam S."/>
            <person name="Adisakwattana P."/>
            <person name="Gasser R.B."/>
            <person name="Hernandez-Gonzalez A."/>
            <person name="Young N.D."/>
            <person name="Perteguer M.J."/>
        </authorList>
    </citation>
    <scope>NUCLEOTIDE SEQUENCE [LARGE SCALE GENOMIC DNA]</scope>
    <source>
        <strain evidence="1">AL3</strain>
        <tissue evidence="1">Liver</tissue>
    </source>
</reference>
<protein>
    <submittedName>
        <fullName evidence="1">Uncharacterized protein</fullName>
    </submittedName>
</protein>
<evidence type="ECO:0000313" key="1">
    <source>
        <dbReference type="EMBL" id="MFH4977183.1"/>
    </source>
</evidence>
<accession>A0ABD6EAV7</accession>
<sequence length="84" mass="9971">MLSSEAIASVGYSELFWYNVFAAKRSLTCRCRKVMLIGIYGVWQHCFGFTVGESRQTSEYYCEIRILWRWLLICKRSFLDNVRI</sequence>
<gene>
    <name evidence="1" type="ORF">AB6A40_003892</name>
</gene>
<proteinExistence type="predicted"/>
<dbReference type="AlphaFoldDB" id="A0ABD6EAV7"/>
<comment type="caution">
    <text evidence="1">The sequence shown here is derived from an EMBL/GenBank/DDBJ whole genome shotgun (WGS) entry which is preliminary data.</text>
</comment>
<evidence type="ECO:0000313" key="2">
    <source>
        <dbReference type="Proteomes" id="UP001608902"/>
    </source>
</evidence>
<name>A0ABD6EAV7_9BILA</name>
<dbReference type="Proteomes" id="UP001608902">
    <property type="component" value="Unassembled WGS sequence"/>
</dbReference>
<keyword evidence="2" id="KW-1185">Reference proteome</keyword>